<dbReference type="SUPFAM" id="SSF53474">
    <property type="entry name" value="alpha/beta-Hydrolases"/>
    <property type="match status" value="1"/>
</dbReference>
<evidence type="ECO:0000256" key="1">
    <source>
        <dbReference type="SAM" id="Phobius"/>
    </source>
</evidence>
<dbReference type="Proteomes" id="UP000195402">
    <property type="component" value="Unassembled WGS sequence"/>
</dbReference>
<evidence type="ECO:0000259" key="2">
    <source>
        <dbReference type="Pfam" id="PF12146"/>
    </source>
</evidence>
<dbReference type="OrthoDB" id="2498029at2759"/>
<dbReference type="FunCoup" id="A0A200R7Y3">
    <property type="interactions" value="274"/>
</dbReference>
<feature type="transmembrane region" description="Helical" evidence="1">
    <location>
        <begin position="39"/>
        <end position="58"/>
    </location>
</feature>
<comment type="caution">
    <text evidence="3">The sequence shown here is derived from an EMBL/GenBank/DDBJ whole genome shotgun (WGS) entry which is preliminary data.</text>
</comment>
<keyword evidence="4" id="KW-1185">Reference proteome</keyword>
<accession>A0A200R7Y3</accession>
<name>A0A200R7Y3_MACCD</name>
<keyword evidence="1" id="KW-1133">Transmembrane helix</keyword>
<dbReference type="InParanoid" id="A0A200R7Y3"/>
<dbReference type="InterPro" id="IPR051044">
    <property type="entry name" value="MAG_DAG_Lipase"/>
</dbReference>
<dbReference type="Pfam" id="PF12146">
    <property type="entry name" value="Hydrolase_4"/>
    <property type="match status" value="1"/>
</dbReference>
<dbReference type="PANTHER" id="PTHR11614">
    <property type="entry name" value="PHOSPHOLIPASE-RELATED"/>
    <property type="match status" value="1"/>
</dbReference>
<dbReference type="STRING" id="56857.A0A200R7Y3"/>
<protein>
    <recommendedName>
        <fullName evidence="2">Serine aminopeptidase S33 domain-containing protein</fullName>
    </recommendedName>
</protein>
<dbReference type="AlphaFoldDB" id="A0A200R7Y3"/>
<organism evidence="3 4">
    <name type="scientific">Macleaya cordata</name>
    <name type="common">Five-seeded plume-poppy</name>
    <name type="synonym">Bocconia cordata</name>
    <dbReference type="NCBI Taxonomy" id="56857"/>
    <lineage>
        <taxon>Eukaryota</taxon>
        <taxon>Viridiplantae</taxon>
        <taxon>Streptophyta</taxon>
        <taxon>Embryophyta</taxon>
        <taxon>Tracheophyta</taxon>
        <taxon>Spermatophyta</taxon>
        <taxon>Magnoliopsida</taxon>
        <taxon>Ranunculales</taxon>
        <taxon>Papaveraceae</taxon>
        <taxon>Papaveroideae</taxon>
        <taxon>Macleaya</taxon>
    </lineage>
</organism>
<keyword evidence="1" id="KW-0472">Membrane</keyword>
<dbReference type="InterPro" id="IPR029058">
    <property type="entry name" value="AB_hydrolase_fold"/>
</dbReference>
<evidence type="ECO:0000313" key="4">
    <source>
        <dbReference type="Proteomes" id="UP000195402"/>
    </source>
</evidence>
<reference evidence="3 4" key="1">
    <citation type="journal article" date="2017" name="Mol. Plant">
        <title>The Genome of Medicinal Plant Macleaya cordata Provides New Insights into Benzylisoquinoline Alkaloids Metabolism.</title>
        <authorList>
            <person name="Liu X."/>
            <person name="Liu Y."/>
            <person name="Huang P."/>
            <person name="Ma Y."/>
            <person name="Qing Z."/>
            <person name="Tang Q."/>
            <person name="Cao H."/>
            <person name="Cheng P."/>
            <person name="Zheng Y."/>
            <person name="Yuan Z."/>
            <person name="Zhou Y."/>
            <person name="Liu J."/>
            <person name="Tang Z."/>
            <person name="Zhuo Y."/>
            <person name="Zhang Y."/>
            <person name="Yu L."/>
            <person name="Huang J."/>
            <person name="Yang P."/>
            <person name="Peng Q."/>
            <person name="Zhang J."/>
            <person name="Jiang W."/>
            <person name="Zhang Z."/>
            <person name="Lin K."/>
            <person name="Ro D.K."/>
            <person name="Chen X."/>
            <person name="Xiong X."/>
            <person name="Shang Y."/>
            <person name="Huang S."/>
            <person name="Zeng J."/>
        </authorList>
    </citation>
    <scope>NUCLEOTIDE SEQUENCE [LARGE SCALE GENOMIC DNA]</scope>
    <source>
        <strain evidence="4">cv. BLH2017</strain>
        <tissue evidence="3">Root</tissue>
    </source>
</reference>
<feature type="domain" description="Serine aminopeptidase S33" evidence="2">
    <location>
        <begin position="169"/>
        <end position="405"/>
    </location>
</feature>
<dbReference type="OMA" id="HCIINEP"/>
<dbReference type="EMBL" id="MVGT01000406">
    <property type="protein sequence ID" value="OVA18821.1"/>
    <property type="molecule type" value="Genomic_DNA"/>
</dbReference>
<proteinExistence type="predicted"/>
<dbReference type="InterPro" id="IPR022742">
    <property type="entry name" value="Hydrolase_4"/>
</dbReference>
<evidence type="ECO:0000313" key="3">
    <source>
        <dbReference type="EMBL" id="OVA18821.1"/>
    </source>
</evidence>
<sequence>MESNIAIATTATATSVSSSMVLITSGASGRVNALLSLRALKSLVMLINAFLLLLLLPFQGRYWKRCISTTASTEKNPNKDQEIIISNGRKPSPVLRVPAAIVPTRRTTSSAGDQDGSANRQALAIRRATQDDEDEDDFRSVREVFLFATSRGDTLFTQSWTPPVSITMQGVVVLLHGLNEHSGRYRNFAKQLNANGYKVYGMDWIGHGGSDGLHAYVHSLDDAVTDMKAFLEKVQAENPGFPCFCFGHSTGAAIVLKAVMDPKIETLIEGVVLTSPAVRVQPSHPIVGVLAPIFSFLLPKYQFGAANKKGMPVSRDPDALVAKYSDPLVYTGSIRVRTGYEILRISSYLEKNLSRLIVPFLVLHGTADTVTDPEASEKLYEEASSTDKSIKLYEGYLHDLLFEPEREAIVREIIDWLNSRIKVQQVHEGKGRE</sequence>
<dbReference type="FunFam" id="3.40.50.1820:FF:000111">
    <property type="entry name" value="Alpha/beta-Hydrolases superfamily protein"/>
    <property type="match status" value="1"/>
</dbReference>
<dbReference type="Gene3D" id="3.40.50.1820">
    <property type="entry name" value="alpha/beta hydrolase"/>
    <property type="match status" value="1"/>
</dbReference>
<gene>
    <name evidence="3" type="ORF">BVC80_8071g9</name>
</gene>
<keyword evidence="1" id="KW-0812">Transmembrane</keyword>